<dbReference type="OrthoDB" id="27234at2759"/>
<dbReference type="PANTHER" id="PTHR14795">
    <property type="entry name" value="HELICASE RELATED"/>
    <property type="match status" value="1"/>
</dbReference>
<gene>
    <name evidence="2" type="ORF">CTOB1V02_LOCUS9996</name>
</gene>
<name>A0A7R8WI54_9CRUS</name>
<proteinExistence type="predicted"/>
<protein>
    <recommendedName>
        <fullName evidence="1">TMEM62 Ig-like domain-containing protein</fullName>
    </recommendedName>
</protein>
<sequence length="295" mass="34161">MLVTRYRVLAVDHGFLSFSDVRNADYPIVLVTYPKDARFHLPYHEPSSLLLEGTHIRILALSPVGVHSVAVCLEGEMTCVPATRERVKPRYPEHVWPLASESLFTRRWNPEQYGTGLHQLEVIVVDNQGETKTVRHIFSLDGTSRRLGLFSHWFLLCDLRHVFMVNCFMVMFGLIIIPLCVLRYLALCFEGGYHQLPELNPGSPVSLVFHDQMKLVSVDRIFWLFLFYPLIISVYEKQQFCWYHGAARKLRYVRSESIDYNFFLRMTPRTTLDSITIPLASLPGFRSRSPRSPII</sequence>
<accession>A0A7R8WI54</accession>
<evidence type="ECO:0000259" key="1">
    <source>
        <dbReference type="Pfam" id="PF24384"/>
    </source>
</evidence>
<evidence type="ECO:0000313" key="2">
    <source>
        <dbReference type="EMBL" id="CAD7232155.1"/>
    </source>
</evidence>
<dbReference type="PANTHER" id="PTHR14795:SF0">
    <property type="entry name" value="TRANSMEMBRANE PROTEIN 62"/>
    <property type="match status" value="1"/>
</dbReference>
<organism evidence="2">
    <name type="scientific">Cyprideis torosa</name>
    <dbReference type="NCBI Taxonomy" id="163714"/>
    <lineage>
        <taxon>Eukaryota</taxon>
        <taxon>Metazoa</taxon>
        <taxon>Ecdysozoa</taxon>
        <taxon>Arthropoda</taxon>
        <taxon>Crustacea</taxon>
        <taxon>Oligostraca</taxon>
        <taxon>Ostracoda</taxon>
        <taxon>Podocopa</taxon>
        <taxon>Podocopida</taxon>
        <taxon>Cytherocopina</taxon>
        <taxon>Cytheroidea</taxon>
        <taxon>Cytherideidae</taxon>
        <taxon>Cyprideis</taxon>
    </lineage>
</organism>
<dbReference type="InterPro" id="IPR056229">
    <property type="entry name" value="Ig_TMM62"/>
</dbReference>
<feature type="domain" description="TMEM62 Ig-like" evidence="1">
    <location>
        <begin position="26"/>
        <end position="143"/>
    </location>
</feature>
<reference evidence="2" key="1">
    <citation type="submission" date="2020-11" db="EMBL/GenBank/DDBJ databases">
        <authorList>
            <person name="Tran Van P."/>
        </authorList>
    </citation>
    <scope>NUCLEOTIDE SEQUENCE</scope>
</reference>
<dbReference type="Pfam" id="PF24384">
    <property type="entry name" value="Ig_TMM62"/>
    <property type="match status" value="1"/>
</dbReference>
<dbReference type="EMBL" id="OB664309">
    <property type="protein sequence ID" value="CAD7232155.1"/>
    <property type="molecule type" value="Genomic_DNA"/>
</dbReference>
<dbReference type="AlphaFoldDB" id="A0A7R8WI54"/>